<feature type="domain" description="THAP-type" evidence="6">
    <location>
        <begin position="1"/>
        <end position="81"/>
    </location>
</feature>
<dbReference type="EMBL" id="NIVC01000891">
    <property type="protein sequence ID" value="PAA75310.1"/>
    <property type="molecule type" value="Genomic_DNA"/>
</dbReference>
<dbReference type="AlphaFoldDB" id="A0A267FND5"/>
<dbReference type="Proteomes" id="UP000215902">
    <property type="component" value="Unassembled WGS sequence"/>
</dbReference>
<keyword evidence="8" id="KW-1185">Reference proteome</keyword>
<evidence type="ECO:0000259" key="6">
    <source>
        <dbReference type="PROSITE" id="PS50950"/>
    </source>
</evidence>
<keyword evidence="3" id="KW-0862">Zinc</keyword>
<protein>
    <recommendedName>
        <fullName evidence="6">THAP-type domain-containing protein</fullName>
    </recommendedName>
</protein>
<evidence type="ECO:0000313" key="7">
    <source>
        <dbReference type="EMBL" id="PAA75310.1"/>
    </source>
</evidence>
<evidence type="ECO:0000256" key="2">
    <source>
        <dbReference type="ARBA" id="ARBA00022771"/>
    </source>
</evidence>
<dbReference type="InterPro" id="IPR006612">
    <property type="entry name" value="THAP_Znf"/>
</dbReference>
<evidence type="ECO:0000256" key="3">
    <source>
        <dbReference type="ARBA" id="ARBA00022833"/>
    </source>
</evidence>
<dbReference type="SUPFAM" id="SSF57716">
    <property type="entry name" value="Glucocorticoid receptor-like (DNA-binding domain)"/>
    <property type="match status" value="1"/>
</dbReference>
<evidence type="ECO:0000256" key="1">
    <source>
        <dbReference type="ARBA" id="ARBA00022723"/>
    </source>
</evidence>
<evidence type="ECO:0000256" key="5">
    <source>
        <dbReference type="PROSITE-ProRule" id="PRU00309"/>
    </source>
</evidence>
<keyword evidence="4 5" id="KW-0238">DNA-binding</keyword>
<dbReference type="SMART" id="SM00980">
    <property type="entry name" value="THAP"/>
    <property type="match status" value="1"/>
</dbReference>
<dbReference type="GO" id="GO:0008270">
    <property type="term" value="F:zinc ion binding"/>
    <property type="evidence" value="ECO:0007669"/>
    <property type="project" value="UniProtKB-KW"/>
</dbReference>
<evidence type="ECO:0000313" key="8">
    <source>
        <dbReference type="Proteomes" id="UP000215902"/>
    </source>
</evidence>
<reference evidence="7 8" key="1">
    <citation type="submission" date="2017-06" db="EMBL/GenBank/DDBJ databases">
        <title>A platform for efficient transgenesis in Macrostomum lignano, a flatworm model organism for stem cell research.</title>
        <authorList>
            <person name="Berezikov E."/>
        </authorList>
    </citation>
    <scope>NUCLEOTIDE SEQUENCE [LARGE SCALE GENOMIC DNA]</scope>
    <source>
        <strain evidence="7">DV1</strain>
        <tissue evidence="7">Whole organism</tissue>
    </source>
</reference>
<proteinExistence type="predicted"/>
<dbReference type="OrthoDB" id="7554768at2759"/>
<organism evidence="7 8">
    <name type="scientific">Macrostomum lignano</name>
    <dbReference type="NCBI Taxonomy" id="282301"/>
    <lineage>
        <taxon>Eukaryota</taxon>
        <taxon>Metazoa</taxon>
        <taxon>Spiralia</taxon>
        <taxon>Lophotrochozoa</taxon>
        <taxon>Platyhelminthes</taxon>
        <taxon>Rhabditophora</taxon>
        <taxon>Macrostomorpha</taxon>
        <taxon>Macrostomida</taxon>
        <taxon>Macrostomidae</taxon>
        <taxon>Macrostomum</taxon>
    </lineage>
</organism>
<evidence type="ECO:0000256" key="4">
    <source>
        <dbReference type="ARBA" id="ARBA00023125"/>
    </source>
</evidence>
<dbReference type="InterPro" id="IPR048365">
    <property type="entry name" value="TNP-like_RNaseH_N"/>
</dbReference>
<dbReference type="Pfam" id="PF05485">
    <property type="entry name" value="THAP"/>
    <property type="match status" value="1"/>
</dbReference>
<keyword evidence="1" id="KW-0479">Metal-binding</keyword>
<sequence>MTRKCCIPGCNSNYKSGEKATVYAFPKESNEYGLWVQAIPNNLKVQNPSKFMGICQKHWPEGAPMKQVKRFARPKHPPSIFATTPKSAMQLICASNSRNATQRGVLLTQRGQFKDELEPFNEADRIGSWPTFTQKAPTLEFVSNGQWLLQLNESEVHFYIIQDRKIQASLMVQDNFCVNAYRSNTPISVSQFLGFQHRLERFSQLEAVQNYIRHADLDTTSEFNSHLKAISELCEGNTRQSFLVRQLSLSHSDPKGVRYMSQDILEAAKLYFAGRSGYRATRSILCIPHPITLKQHLGGLGNVGTDNDCQKIIQTHLERCTPLQRCCSIIFDEVYVKPSLRLSGSHAVGFAEDCSDKLARTVLAIMIKPFMGADAFVARLIPIYSLQPQFLHSQLLHLIRIIHLCGGTVITLICDNHFINRRCYEFFRRDSPDQFDEAWRVANPADTSIPLFLIYDTVHILKNIRNNWITQGHKELQFTPESGGPSLIAKWSHLVELEETSRGNIVRPTTLSPTACNPSALERQKVNLVLDVFSEKTVAALRVIDRSSTAEFIEIVLNFWKTVNVKSPNSHIRLFDKYRAPITSTDSSNLVNLMKFSDMVERMPGGRGATRARSLTTETKKAIIQTVHGLVGISNYLLSKCGFAYVLLGELQSDRLEGEFGVYRQSHGGCYYISVDQILSSARLRRMQLYSKLQVSTADTREHQQSLCCSAGMTDADMDAMDGLPDKVNNITQEEQASLYYVCGYIAFKDSLDSPYDGPSTYDNSCEFASMVSRGRLKHPPEWLLLFSFFATRFFATLIPDASITQPKHLLQSMTRFLMCQLRLLYCNASRRD</sequence>
<gene>
    <name evidence="7" type="ORF">BOX15_Mlig018698g1</name>
</gene>
<keyword evidence="2 5" id="KW-0863">Zinc-finger</keyword>
<dbReference type="GO" id="GO:0003677">
    <property type="term" value="F:DNA binding"/>
    <property type="evidence" value="ECO:0007669"/>
    <property type="project" value="UniProtKB-UniRule"/>
</dbReference>
<dbReference type="PROSITE" id="PS50950">
    <property type="entry name" value="ZF_THAP"/>
    <property type="match status" value="1"/>
</dbReference>
<comment type="caution">
    <text evidence="7">The sequence shown here is derived from an EMBL/GenBank/DDBJ whole genome shotgun (WGS) entry which is preliminary data.</text>
</comment>
<name>A0A267FND5_9PLAT</name>
<dbReference type="Pfam" id="PF21787">
    <property type="entry name" value="TNP-like_RNaseH_N"/>
    <property type="match status" value="1"/>
</dbReference>
<accession>A0A267FND5</accession>